<sequence>MAWSKKTLAIVVVPLLMALLASTVPASQGSRALLGAEQCSKSDYCNEQSCGATCAVLGLNVVGTLAIVVVPLLMALLASAVPASQGSRALLGAEQCSKSDNCNEQSCGATCAVLGLNAVGRALGYNAIVGTHIDIAIDQFSNNDDETNASQFVITSRTYNSVAYPDDNSRFSCCKLLR</sequence>
<organism evidence="3 4">
    <name type="scientific">Miscanthus lutarioriparius</name>
    <dbReference type="NCBI Taxonomy" id="422564"/>
    <lineage>
        <taxon>Eukaryota</taxon>
        <taxon>Viridiplantae</taxon>
        <taxon>Streptophyta</taxon>
        <taxon>Embryophyta</taxon>
        <taxon>Tracheophyta</taxon>
        <taxon>Spermatophyta</taxon>
        <taxon>Magnoliopsida</taxon>
        <taxon>Liliopsida</taxon>
        <taxon>Poales</taxon>
        <taxon>Poaceae</taxon>
        <taxon>PACMAD clade</taxon>
        <taxon>Panicoideae</taxon>
        <taxon>Andropogonodae</taxon>
        <taxon>Andropogoneae</taxon>
        <taxon>Saccharinae</taxon>
        <taxon>Miscanthus</taxon>
    </lineage>
</organism>
<evidence type="ECO:0000256" key="2">
    <source>
        <dbReference type="SAM" id="SignalP"/>
    </source>
</evidence>
<accession>A0A811Q4X1</accession>
<keyword evidence="2" id="KW-0732">Signal</keyword>
<evidence type="ECO:0000313" key="3">
    <source>
        <dbReference type="EMBL" id="CAD6254143.1"/>
    </source>
</evidence>
<dbReference type="Proteomes" id="UP000604825">
    <property type="component" value="Unassembled WGS sequence"/>
</dbReference>
<name>A0A811Q4X1_9POAL</name>
<keyword evidence="1" id="KW-0812">Transmembrane</keyword>
<gene>
    <name evidence="3" type="ORF">NCGR_LOCUS37751</name>
</gene>
<evidence type="ECO:0000313" key="4">
    <source>
        <dbReference type="Proteomes" id="UP000604825"/>
    </source>
</evidence>
<feature type="signal peptide" evidence="2">
    <location>
        <begin position="1"/>
        <end position="29"/>
    </location>
</feature>
<protein>
    <submittedName>
        <fullName evidence="3">Uncharacterized protein</fullName>
    </submittedName>
</protein>
<proteinExistence type="predicted"/>
<keyword evidence="4" id="KW-1185">Reference proteome</keyword>
<feature type="transmembrane region" description="Helical" evidence="1">
    <location>
        <begin position="56"/>
        <end position="78"/>
    </location>
</feature>
<evidence type="ECO:0000256" key="1">
    <source>
        <dbReference type="SAM" id="Phobius"/>
    </source>
</evidence>
<feature type="chain" id="PRO_5032933597" evidence="2">
    <location>
        <begin position="30"/>
        <end position="178"/>
    </location>
</feature>
<reference evidence="3" key="1">
    <citation type="submission" date="2020-10" db="EMBL/GenBank/DDBJ databases">
        <authorList>
            <person name="Han B."/>
            <person name="Lu T."/>
            <person name="Zhao Q."/>
            <person name="Huang X."/>
            <person name="Zhao Y."/>
        </authorList>
    </citation>
    <scope>NUCLEOTIDE SEQUENCE</scope>
</reference>
<keyword evidence="1" id="KW-1133">Transmembrane helix</keyword>
<comment type="caution">
    <text evidence="3">The sequence shown here is derived from an EMBL/GenBank/DDBJ whole genome shotgun (WGS) entry which is preliminary data.</text>
</comment>
<keyword evidence="1" id="KW-0472">Membrane</keyword>
<dbReference type="EMBL" id="CAJGYO010000009">
    <property type="protein sequence ID" value="CAD6254143.1"/>
    <property type="molecule type" value="Genomic_DNA"/>
</dbReference>
<dbReference type="AlphaFoldDB" id="A0A811Q4X1"/>